<accession>A0A1B0B8E8</accession>
<dbReference type="EMBL" id="JXJN01009914">
    <property type="status" value="NOT_ANNOTATED_CDS"/>
    <property type="molecule type" value="Genomic_DNA"/>
</dbReference>
<dbReference type="VEuPathDB" id="VectorBase:GPPI022225"/>
<evidence type="ECO:0000313" key="2">
    <source>
        <dbReference type="Proteomes" id="UP000092460"/>
    </source>
</evidence>
<dbReference type="EnsemblMetazoa" id="GPPI022225-RA">
    <property type="protein sequence ID" value="GPPI022225-PA"/>
    <property type="gene ID" value="GPPI022225"/>
</dbReference>
<dbReference type="AlphaFoldDB" id="A0A1B0B8E8"/>
<organism evidence="1 2">
    <name type="scientific">Glossina palpalis gambiensis</name>
    <dbReference type="NCBI Taxonomy" id="67801"/>
    <lineage>
        <taxon>Eukaryota</taxon>
        <taxon>Metazoa</taxon>
        <taxon>Ecdysozoa</taxon>
        <taxon>Arthropoda</taxon>
        <taxon>Hexapoda</taxon>
        <taxon>Insecta</taxon>
        <taxon>Pterygota</taxon>
        <taxon>Neoptera</taxon>
        <taxon>Endopterygota</taxon>
        <taxon>Diptera</taxon>
        <taxon>Brachycera</taxon>
        <taxon>Muscomorpha</taxon>
        <taxon>Hippoboscoidea</taxon>
        <taxon>Glossinidae</taxon>
        <taxon>Glossina</taxon>
    </lineage>
</organism>
<proteinExistence type="predicted"/>
<sequence length="113" mass="13068">MTGANDSIIETLVYKPPHERQLNVEVFADRHNVAYDDCITESLKSDYGMFQTFPMLSTSTGQPIKRQDTIMSVLCYQNCLLREFWVIPHVFCYTIISASLIPPNFILNQKEKF</sequence>
<protein>
    <submittedName>
        <fullName evidence="1">Uncharacterized protein</fullName>
    </submittedName>
</protein>
<reference evidence="2" key="1">
    <citation type="submission" date="2015-01" db="EMBL/GenBank/DDBJ databases">
        <authorList>
            <person name="Aksoy S."/>
            <person name="Warren W."/>
            <person name="Wilson R.K."/>
        </authorList>
    </citation>
    <scope>NUCLEOTIDE SEQUENCE [LARGE SCALE GENOMIC DNA]</scope>
    <source>
        <strain evidence="2">IAEA</strain>
    </source>
</reference>
<dbReference type="Proteomes" id="UP000092460">
    <property type="component" value="Unassembled WGS sequence"/>
</dbReference>
<evidence type="ECO:0000313" key="1">
    <source>
        <dbReference type="EnsemblMetazoa" id="GPPI022225-PA"/>
    </source>
</evidence>
<name>A0A1B0B8E8_9MUSC</name>
<reference evidence="1" key="2">
    <citation type="submission" date="2020-05" db="UniProtKB">
        <authorList>
            <consortium name="EnsemblMetazoa"/>
        </authorList>
    </citation>
    <scope>IDENTIFICATION</scope>
    <source>
        <strain evidence="1">IAEA</strain>
    </source>
</reference>
<keyword evidence="2" id="KW-1185">Reference proteome</keyword>